<dbReference type="InterPro" id="IPR050287">
    <property type="entry name" value="MTA/SAH_deaminase"/>
</dbReference>
<dbReference type="GO" id="GO:0016810">
    <property type="term" value="F:hydrolase activity, acting on carbon-nitrogen (but not peptide) bonds"/>
    <property type="evidence" value="ECO:0007669"/>
    <property type="project" value="InterPro"/>
</dbReference>
<keyword evidence="2 4" id="KW-0378">Hydrolase</keyword>
<dbReference type="PANTHER" id="PTHR43794">
    <property type="entry name" value="AMINOHYDROLASE SSNA-RELATED"/>
    <property type="match status" value="1"/>
</dbReference>
<name>A0A2U3IAE7_9BURK</name>
<dbReference type="EMBL" id="OGTP01000017">
    <property type="protein sequence ID" value="SPB17176.1"/>
    <property type="molecule type" value="Genomic_DNA"/>
</dbReference>
<protein>
    <submittedName>
        <fullName evidence="4">Amidohydrolase</fullName>
    </submittedName>
</protein>
<comment type="similarity">
    <text evidence="1">Belongs to the metallo-dependent hydrolases superfamily. ATZ/TRZ family.</text>
</comment>
<dbReference type="PANTHER" id="PTHR43794:SF11">
    <property type="entry name" value="AMIDOHYDROLASE-RELATED DOMAIN-CONTAINING PROTEIN"/>
    <property type="match status" value="1"/>
</dbReference>
<dbReference type="Gene3D" id="2.30.40.10">
    <property type="entry name" value="Urease, subunit C, domain 1"/>
    <property type="match status" value="1"/>
</dbReference>
<organism evidence="4 5">
    <name type="scientific">Caballeronia novacaledonica</name>
    <dbReference type="NCBI Taxonomy" id="1544861"/>
    <lineage>
        <taxon>Bacteria</taxon>
        <taxon>Pseudomonadati</taxon>
        <taxon>Pseudomonadota</taxon>
        <taxon>Betaproteobacteria</taxon>
        <taxon>Burkholderiales</taxon>
        <taxon>Burkholderiaceae</taxon>
        <taxon>Caballeronia</taxon>
    </lineage>
</organism>
<dbReference type="AlphaFoldDB" id="A0A2U3IAE7"/>
<keyword evidence="5" id="KW-1185">Reference proteome</keyword>
<reference evidence="5" key="1">
    <citation type="submission" date="2018-01" db="EMBL/GenBank/DDBJ databases">
        <authorList>
            <person name="Peeters C."/>
        </authorList>
    </citation>
    <scope>NUCLEOTIDE SEQUENCE [LARGE SCALE GENOMIC DNA]</scope>
</reference>
<dbReference type="Pfam" id="PF01979">
    <property type="entry name" value="Amidohydro_1"/>
    <property type="match status" value="1"/>
</dbReference>
<evidence type="ECO:0000313" key="5">
    <source>
        <dbReference type="Proteomes" id="UP000238169"/>
    </source>
</evidence>
<gene>
    <name evidence="4" type="ORF">NOV72_04380</name>
</gene>
<accession>A0A2U3IAE7</accession>
<sequence length="116" mass="12750">MARWRRALSLDRQLGSLEAGKQADIILVDLFKPHLMPMNIAVYRVTCFANAGDVCMTMVAGKILMEDYRVLSVDEGEILERVTQVADRTAGCAGDAVGAQPLLKLRPVSRTFNAAR</sequence>
<evidence type="ECO:0000256" key="2">
    <source>
        <dbReference type="ARBA" id="ARBA00022801"/>
    </source>
</evidence>
<evidence type="ECO:0000256" key="1">
    <source>
        <dbReference type="ARBA" id="ARBA00006745"/>
    </source>
</evidence>
<proteinExistence type="inferred from homology"/>
<dbReference type="Proteomes" id="UP000238169">
    <property type="component" value="Unassembled WGS sequence"/>
</dbReference>
<evidence type="ECO:0000313" key="4">
    <source>
        <dbReference type="EMBL" id="SPB17176.1"/>
    </source>
</evidence>
<evidence type="ECO:0000259" key="3">
    <source>
        <dbReference type="Pfam" id="PF01979"/>
    </source>
</evidence>
<feature type="domain" description="Amidohydrolase-related" evidence="3">
    <location>
        <begin position="6"/>
        <end position="64"/>
    </location>
</feature>
<dbReference type="SUPFAM" id="SSF51338">
    <property type="entry name" value="Composite domain of metallo-dependent hydrolases"/>
    <property type="match status" value="1"/>
</dbReference>
<dbReference type="InterPro" id="IPR011059">
    <property type="entry name" value="Metal-dep_hydrolase_composite"/>
</dbReference>
<dbReference type="InterPro" id="IPR006680">
    <property type="entry name" value="Amidohydro-rel"/>
</dbReference>
<dbReference type="RefSeq" id="WP_245933126.1">
    <property type="nucleotide sequence ID" value="NZ_OGTP01000017.1"/>
</dbReference>